<dbReference type="EMBL" id="UGRI01000001">
    <property type="protein sequence ID" value="SUA23824.1"/>
    <property type="molecule type" value="Genomic_DNA"/>
</dbReference>
<evidence type="ECO:0000256" key="1">
    <source>
        <dbReference type="SAM" id="Phobius"/>
    </source>
</evidence>
<reference evidence="2" key="1">
    <citation type="submission" date="2018-06" db="EMBL/GenBank/DDBJ databases">
        <authorList>
            <consortium name="Pathogen Informatics"/>
            <person name="Doyle S."/>
        </authorList>
    </citation>
    <scope>NUCLEOTIDE SEQUENCE [LARGE SCALE GENOMIC DNA]</scope>
    <source>
        <strain evidence="2">NCTC11421</strain>
    </source>
</reference>
<dbReference type="InterPro" id="IPR036259">
    <property type="entry name" value="MFS_trans_sf"/>
</dbReference>
<gene>
    <name evidence="2" type="ORF">NCTC11421_01814</name>
</gene>
<dbReference type="AlphaFoldDB" id="A0A378W005"/>
<organism evidence="2">
    <name type="scientific">Neisseria gonorrhoeae</name>
    <dbReference type="NCBI Taxonomy" id="485"/>
    <lineage>
        <taxon>Bacteria</taxon>
        <taxon>Pseudomonadati</taxon>
        <taxon>Pseudomonadota</taxon>
        <taxon>Betaproteobacteria</taxon>
        <taxon>Neisseriales</taxon>
        <taxon>Neisseriaceae</taxon>
        <taxon>Neisseria</taxon>
    </lineage>
</organism>
<proteinExistence type="predicted"/>
<protein>
    <submittedName>
        <fullName evidence="2">Membrane transporter</fullName>
    </submittedName>
</protein>
<dbReference type="SUPFAM" id="SSF103473">
    <property type="entry name" value="MFS general substrate transporter"/>
    <property type="match status" value="1"/>
</dbReference>
<accession>A0A378W005</accession>
<evidence type="ECO:0000313" key="2">
    <source>
        <dbReference type="EMBL" id="SUA23824.1"/>
    </source>
</evidence>
<dbReference type="Gene3D" id="1.20.1250.20">
    <property type="entry name" value="MFS general substrate transporter like domains"/>
    <property type="match status" value="1"/>
</dbReference>
<feature type="transmembrane region" description="Helical" evidence="1">
    <location>
        <begin position="59"/>
        <end position="83"/>
    </location>
</feature>
<keyword evidence="1" id="KW-0812">Transmembrane</keyword>
<keyword evidence="1" id="KW-1133">Transmembrane helix</keyword>
<sequence>MYGGGFAAIPAYLKDLFGTYQVGAIHGRILLAWSTAAVIGPVLVNYIRQSQIDSGIPAAQAYSVTMYIMAGLLIVGLLCNLAVKSVHENTTKKTSKPPHAAATPTTKPPYPTLTLWAKKFPATAYRSGGVGHWPSYRSPTAW</sequence>
<feature type="transmembrane region" description="Helical" evidence="1">
    <location>
        <begin position="29"/>
        <end position="47"/>
    </location>
</feature>
<name>A0A378W005_NEIGO</name>
<keyword evidence="1" id="KW-0472">Membrane</keyword>